<feature type="domain" description="Major facilitator superfamily (MFS) profile" evidence="10">
    <location>
        <begin position="60"/>
        <end position="580"/>
    </location>
</feature>
<dbReference type="Pfam" id="PF07690">
    <property type="entry name" value="MFS_1"/>
    <property type="match status" value="1"/>
</dbReference>
<comment type="subcellular location">
    <subcellularLocation>
        <location evidence="1">Membrane</location>
        <topology evidence="1">Multi-pass membrane protein</topology>
    </subcellularLocation>
</comment>
<evidence type="ECO:0000256" key="1">
    <source>
        <dbReference type="ARBA" id="ARBA00004141"/>
    </source>
</evidence>
<dbReference type="InterPro" id="IPR011701">
    <property type="entry name" value="MFS"/>
</dbReference>
<feature type="transmembrane region" description="Helical" evidence="9">
    <location>
        <begin position="193"/>
        <end position="211"/>
    </location>
</feature>
<accession>A0A553HWS9</accession>
<dbReference type="PANTHER" id="PTHR23501:SF87">
    <property type="entry name" value="SIDEROPHORE IRON TRANSPORTER 2"/>
    <property type="match status" value="1"/>
</dbReference>
<feature type="transmembrane region" description="Helical" evidence="9">
    <location>
        <begin position="271"/>
        <end position="296"/>
    </location>
</feature>
<dbReference type="Proteomes" id="UP000319160">
    <property type="component" value="Unassembled WGS sequence"/>
</dbReference>
<evidence type="ECO:0000256" key="4">
    <source>
        <dbReference type="ARBA" id="ARBA00022692"/>
    </source>
</evidence>
<dbReference type="InterPro" id="IPR020846">
    <property type="entry name" value="MFS_dom"/>
</dbReference>
<reference evidence="12" key="1">
    <citation type="submission" date="2019-06" db="EMBL/GenBank/DDBJ databases">
        <title>Draft genome sequence of the griseofulvin-producing fungus Xylaria cubensis strain G536.</title>
        <authorList>
            <person name="Mead M.E."/>
            <person name="Raja H.A."/>
            <person name="Steenwyk J.L."/>
            <person name="Knowles S.L."/>
            <person name="Oberlies N.H."/>
            <person name="Rokas A."/>
        </authorList>
    </citation>
    <scope>NUCLEOTIDE SEQUENCE [LARGE SCALE GENOMIC DNA]</scope>
    <source>
        <strain evidence="12">G536</strain>
    </source>
</reference>
<keyword evidence="4 9" id="KW-0812">Transmembrane</keyword>
<gene>
    <name evidence="11" type="ORF">FHL15_006579</name>
</gene>
<keyword evidence="12" id="KW-1185">Reference proteome</keyword>
<comment type="similarity">
    <text evidence="2">Belongs to the major facilitator superfamily.</text>
</comment>
<name>A0A553HWS9_9PEZI</name>
<feature type="transmembrane region" description="Helical" evidence="9">
    <location>
        <begin position="55"/>
        <end position="73"/>
    </location>
</feature>
<feature type="transmembrane region" description="Helical" evidence="9">
    <location>
        <begin position="444"/>
        <end position="464"/>
    </location>
</feature>
<dbReference type="PANTHER" id="PTHR23501">
    <property type="entry name" value="MAJOR FACILITATOR SUPERFAMILY"/>
    <property type="match status" value="1"/>
</dbReference>
<feature type="transmembrane region" description="Helical" evidence="9">
    <location>
        <begin position="476"/>
        <end position="501"/>
    </location>
</feature>
<keyword evidence="3" id="KW-0813">Transport</keyword>
<evidence type="ECO:0000256" key="8">
    <source>
        <dbReference type="SAM" id="MobiDB-lite"/>
    </source>
</evidence>
<protein>
    <recommendedName>
        <fullName evidence="10">Major facilitator superfamily (MFS) profile domain-containing protein</fullName>
    </recommendedName>
</protein>
<dbReference type="InterPro" id="IPR036259">
    <property type="entry name" value="MFS_trans_sf"/>
</dbReference>
<dbReference type="FunFam" id="1.20.1250.20:FF:000197">
    <property type="entry name" value="Siderophore iron transporter 1"/>
    <property type="match status" value="1"/>
</dbReference>
<organism evidence="11 12">
    <name type="scientific">Xylaria flabelliformis</name>
    <dbReference type="NCBI Taxonomy" id="2512241"/>
    <lineage>
        <taxon>Eukaryota</taxon>
        <taxon>Fungi</taxon>
        <taxon>Dikarya</taxon>
        <taxon>Ascomycota</taxon>
        <taxon>Pezizomycotina</taxon>
        <taxon>Sordariomycetes</taxon>
        <taxon>Xylariomycetidae</taxon>
        <taxon>Xylariales</taxon>
        <taxon>Xylariaceae</taxon>
        <taxon>Xylaria</taxon>
    </lineage>
</organism>
<evidence type="ECO:0000256" key="6">
    <source>
        <dbReference type="ARBA" id="ARBA00023065"/>
    </source>
</evidence>
<dbReference type="PROSITE" id="PS50850">
    <property type="entry name" value="MFS"/>
    <property type="match status" value="1"/>
</dbReference>
<evidence type="ECO:0000313" key="11">
    <source>
        <dbReference type="EMBL" id="TRX92412.1"/>
    </source>
</evidence>
<feature type="transmembrane region" description="Helical" evidence="9">
    <location>
        <begin position="158"/>
        <end position="181"/>
    </location>
</feature>
<dbReference type="SUPFAM" id="SSF103473">
    <property type="entry name" value="MFS general substrate transporter"/>
    <property type="match status" value="2"/>
</dbReference>
<feature type="transmembrane region" description="Helical" evidence="9">
    <location>
        <begin position="384"/>
        <end position="406"/>
    </location>
</feature>
<dbReference type="OrthoDB" id="4088837at2759"/>
<dbReference type="Gene3D" id="1.20.1250.20">
    <property type="entry name" value="MFS general substrate transporter like domains"/>
    <property type="match status" value="2"/>
</dbReference>
<evidence type="ECO:0000256" key="5">
    <source>
        <dbReference type="ARBA" id="ARBA00022989"/>
    </source>
</evidence>
<proteinExistence type="inferred from homology"/>
<feature type="transmembrane region" description="Helical" evidence="9">
    <location>
        <begin position="308"/>
        <end position="326"/>
    </location>
</feature>
<evidence type="ECO:0000256" key="3">
    <source>
        <dbReference type="ARBA" id="ARBA00022448"/>
    </source>
</evidence>
<feature type="transmembrane region" description="Helical" evidence="9">
    <location>
        <begin position="347"/>
        <end position="364"/>
    </location>
</feature>
<comment type="caution">
    <text evidence="11">The sequence shown here is derived from an EMBL/GenBank/DDBJ whole genome shotgun (WGS) entry which is preliminary data.</text>
</comment>
<feature type="transmembrane region" description="Helical" evidence="9">
    <location>
        <begin position="125"/>
        <end position="146"/>
    </location>
</feature>
<evidence type="ECO:0000259" key="10">
    <source>
        <dbReference type="PROSITE" id="PS50850"/>
    </source>
</evidence>
<keyword evidence="7 9" id="KW-0472">Membrane</keyword>
<keyword evidence="5 9" id="KW-1133">Transmembrane helix</keyword>
<evidence type="ECO:0000256" key="9">
    <source>
        <dbReference type="SAM" id="Phobius"/>
    </source>
</evidence>
<sequence>MEHKTTTDDLLDVSKTPSNGVTDGSDVAPDRERPVSDGSGETQEGVKRIEAISMVWSKWGLIAAYFGIFLMAFTTSLEGQVTYSVVAFATSSFSSHSLIATVYVIQGVVNAVIKPPMAKIADVFGRLEAFIICIFLYVLGYIQMAASGNVQTFAAAQIFYSAGSTGLQILQQVFIADTSNLENRALLSSIPDVPFLATVWIGPIIGAAFIATSSWRWAYGIWAIILPLVFLPLALTLFLNGRRAKRLAPPPEKHISEGGPLTAVKKVVANIWYSLDIGGILLLSASFSLILIPLTLTKTTPGGWQSPTIIALIVVGGVLLVAFPFWESSKKLAPHPLIPLELLKSRTFCAGCAIGFFYFLVFYLSVQPYFYSYLLVVQHQSVPAAGHITQTFSFTSTVTSIVVSLLIKYTRHYKYFVTSGSLIYLLGVGLMIRYRTEDTTTGSLVGTQIAVGIGGGMLNVPAQLGVQASASHQQVAAATAVFLTIVEIGGAVGAAISGAVWTQNIPSKLSEYLPADVASQAHTIFGDVTVASNYTLYPAGSPARIAINRSYQETMHTLLIIAISLCAPLVLISLLMRNYKLDAVKQGVKGKVIGGNVGENEKELVEKSQTGVM</sequence>
<feature type="transmembrane region" description="Helical" evidence="9">
    <location>
        <begin position="413"/>
        <end position="432"/>
    </location>
</feature>
<dbReference type="GO" id="GO:0005886">
    <property type="term" value="C:plasma membrane"/>
    <property type="evidence" value="ECO:0007669"/>
    <property type="project" value="TreeGrafter"/>
</dbReference>
<feature type="transmembrane region" description="Helical" evidence="9">
    <location>
        <begin position="93"/>
        <end position="113"/>
    </location>
</feature>
<evidence type="ECO:0000313" key="12">
    <source>
        <dbReference type="Proteomes" id="UP000319160"/>
    </source>
</evidence>
<dbReference type="AlphaFoldDB" id="A0A553HWS9"/>
<feature type="transmembrane region" description="Helical" evidence="9">
    <location>
        <begin position="558"/>
        <end position="576"/>
    </location>
</feature>
<dbReference type="GO" id="GO:0015343">
    <property type="term" value="F:siderophore-iron transmembrane transporter activity"/>
    <property type="evidence" value="ECO:0007669"/>
    <property type="project" value="TreeGrafter"/>
</dbReference>
<dbReference type="EMBL" id="VFLP01000036">
    <property type="protein sequence ID" value="TRX92412.1"/>
    <property type="molecule type" value="Genomic_DNA"/>
</dbReference>
<feature type="transmembrane region" description="Helical" evidence="9">
    <location>
        <begin position="217"/>
        <end position="239"/>
    </location>
</feature>
<feature type="region of interest" description="Disordered" evidence="8">
    <location>
        <begin position="1"/>
        <end position="42"/>
    </location>
</feature>
<keyword evidence="6" id="KW-0406">Ion transport</keyword>
<evidence type="ECO:0000256" key="2">
    <source>
        <dbReference type="ARBA" id="ARBA00008335"/>
    </source>
</evidence>
<evidence type="ECO:0000256" key="7">
    <source>
        <dbReference type="ARBA" id="ARBA00023136"/>
    </source>
</evidence>